<keyword evidence="3" id="KW-1185">Reference proteome</keyword>
<dbReference type="PANTHER" id="PTHR34818:SF1">
    <property type="entry name" value="PROTEIN BLI-3"/>
    <property type="match status" value="1"/>
</dbReference>
<sequence length="163" mass="18442">MTTDPKAREKLFDLIEDIRIAMMTTQEADGSLRSRPMWSQKPDDNGDLWFATRIDSSKTREIDRDHQVGLAYADPDDQDYVSISGRATIVRDRGAIDAHWQEGLRAWFPDGKDDPELAFIKVTPEYGEYWDAPSSKMLHVYGYAKAAITGEPPHPGKEGKVDL</sequence>
<comment type="caution">
    <text evidence="2">The sequence shown here is derived from an EMBL/GenBank/DDBJ whole genome shotgun (WGS) entry which is preliminary data.</text>
</comment>
<feature type="domain" description="General stress protein FMN-binding split barrel" evidence="1">
    <location>
        <begin position="7"/>
        <end position="152"/>
    </location>
</feature>
<dbReference type="Proteomes" id="UP000600449">
    <property type="component" value="Unassembled WGS sequence"/>
</dbReference>
<protein>
    <submittedName>
        <fullName evidence="2">General stress protein</fullName>
    </submittedName>
</protein>
<evidence type="ECO:0000313" key="3">
    <source>
        <dbReference type="Proteomes" id="UP000600449"/>
    </source>
</evidence>
<gene>
    <name evidence="2" type="ORF">GCM10011322_43740</name>
</gene>
<reference evidence="2 3" key="1">
    <citation type="journal article" date="2014" name="Int. J. Syst. Evol. Microbiol.">
        <title>Complete genome sequence of Corynebacterium casei LMG S-19264T (=DSM 44701T), isolated from a smear-ripened cheese.</title>
        <authorList>
            <consortium name="US DOE Joint Genome Institute (JGI-PGF)"/>
            <person name="Walter F."/>
            <person name="Albersmeier A."/>
            <person name="Kalinowski J."/>
            <person name="Ruckert C."/>
        </authorList>
    </citation>
    <scope>NUCLEOTIDE SEQUENCE [LARGE SCALE GENOMIC DNA]</scope>
    <source>
        <strain evidence="2 3">CGMCC 1.9161</strain>
    </source>
</reference>
<dbReference type="AlphaFoldDB" id="A0A917QI72"/>
<accession>A0A917QI72</accession>
<organism evidence="2 3">
    <name type="scientific">Salinarimonas ramus</name>
    <dbReference type="NCBI Taxonomy" id="690164"/>
    <lineage>
        <taxon>Bacteria</taxon>
        <taxon>Pseudomonadati</taxon>
        <taxon>Pseudomonadota</taxon>
        <taxon>Alphaproteobacteria</taxon>
        <taxon>Hyphomicrobiales</taxon>
        <taxon>Salinarimonadaceae</taxon>
        <taxon>Salinarimonas</taxon>
    </lineage>
</organism>
<dbReference type="Pfam" id="PF16242">
    <property type="entry name" value="Pyrid_ox_like"/>
    <property type="match status" value="1"/>
</dbReference>
<proteinExistence type="predicted"/>
<dbReference type="InterPro" id="IPR052917">
    <property type="entry name" value="Stress-Dev_Protein"/>
</dbReference>
<dbReference type="InterPro" id="IPR038725">
    <property type="entry name" value="YdaG_split_barrel_FMN-bd"/>
</dbReference>
<dbReference type="InterPro" id="IPR012349">
    <property type="entry name" value="Split_barrel_FMN-bd"/>
</dbReference>
<dbReference type="SUPFAM" id="SSF50475">
    <property type="entry name" value="FMN-binding split barrel"/>
    <property type="match status" value="1"/>
</dbReference>
<dbReference type="RefSeq" id="WP_188915408.1">
    <property type="nucleotide sequence ID" value="NZ_BMMF01000016.1"/>
</dbReference>
<evidence type="ECO:0000259" key="1">
    <source>
        <dbReference type="Pfam" id="PF16242"/>
    </source>
</evidence>
<evidence type="ECO:0000313" key="2">
    <source>
        <dbReference type="EMBL" id="GGK51977.1"/>
    </source>
</evidence>
<dbReference type="Gene3D" id="2.30.110.10">
    <property type="entry name" value="Electron Transport, Fmn-binding Protein, Chain A"/>
    <property type="match status" value="1"/>
</dbReference>
<dbReference type="EMBL" id="BMMF01000016">
    <property type="protein sequence ID" value="GGK51977.1"/>
    <property type="molecule type" value="Genomic_DNA"/>
</dbReference>
<dbReference type="PANTHER" id="PTHR34818">
    <property type="entry name" value="PROTEIN BLI-3"/>
    <property type="match status" value="1"/>
</dbReference>
<name>A0A917QI72_9HYPH</name>